<accession>A0ABW5XSC7</accession>
<reference evidence="3" key="1">
    <citation type="journal article" date="2019" name="Int. J. Syst. Evol. Microbiol.">
        <title>The Global Catalogue of Microorganisms (GCM) 10K type strain sequencing project: providing services to taxonomists for standard genome sequencing and annotation.</title>
        <authorList>
            <consortium name="The Broad Institute Genomics Platform"/>
            <consortium name="The Broad Institute Genome Sequencing Center for Infectious Disease"/>
            <person name="Wu L."/>
            <person name="Ma J."/>
        </authorList>
    </citation>
    <scope>NUCLEOTIDE SEQUENCE [LARGE SCALE GENOMIC DNA]</scope>
    <source>
        <strain evidence="3">KCTC 52232</strain>
    </source>
</reference>
<dbReference type="PANTHER" id="PTHR32060">
    <property type="entry name" value="TAIL-SPECIFIC PROTEASE"/>
    <property type="match status" value="1"/>
</dbReference>
<gene>
    <name evidence="2" type="ORF">ACFSYC_14215</name>
</gene>
<evidence type="ECO:0000313" key="2">
    <source>
        <dbReference type="EMBL" id="MFD2865851.1"/>
    </source>
</evidence>
<dbReference type="PANTHER" id="PTHR32060:SF22">
    <property type="entry name" value="CARBOXYL-TERMINAL-PROCESSING PEPTIDASE 3, CHLOROPLASTIC"/>
    <property type="match status" value="1"/>
</dbReference>
<dbReference type="RefSeq" id="WP_377128939.1">
    <property type="nucleotide sequence ID" value="NZ_JBHUON010000018.1"/>
</dbReference>
<evidence type="ECO:0000313" key="3">
    <source>
        <dbReference type="Proteomes" id="UP001597601"/>
    </source>
</evidence>
<dbReference type="SMART" id="SM00245">
    <property type="entry name" value="TSPc"/>
    <property type="match status" value="1"/>
</dbReference>
<dbReference type="SUPFAM" id="SSF52096">
    <property type="entry name" value="ClpP/crotonase"/>
    <property type="match status" value="1"/>
</dbReference>
<keyword evidence="3" id="KW-1185">Reference proteome</keyword>
<dbReference type="Pfam" id="PF03572">
    <property type="entry name" value="Peptidase_S41"/>
    <property type="match status" value="1"/>
</dbReference>
<dbReference type="InterPro" id="IPR029045">
    <property type="entry name" value="ClpP/crotonase-like_dom_sf"/>
</dbReference>
<name>A0ABW5XSC7_9SPHI</name>
<protein>
    <submittedName>
        <fullName evidence="2">S41 family peptidase</fullName>
    </submittedName>
</protein>
<dbReference type="Proteomes" id="UP001597601">
    <property type="component" value="Unassembled WGS sequence"/>
</dbReference>
<dbReference type="PROSITE" id="PS51257">
    <property type="entry name" value="PROKAR_LIPOPROTEIN"/>
    <property type="match status" value="1"/>
</dbReference>
<comment type="caution">
    <text evidence="2">The sequence shown here is derived from an EMBL/GenBank/DDBJ whole genome shotgun (WGS) entry which is preliminary data.</text>
</comment>
<feature type="domain" description="Tail specific protease" evidence="1">
    <location>
        <begin position="203"/>
        <end position="428"/>
    </location>
</feature>
<organism evidence="2 3">
    <name type="scientific">Mucilaginibacter antarcticus</name>
    <dbReference type="NCBI Taxonomy" id="1855725"/>
    <lineage>
        <taxon>Bacteria</taxon>
        <taxon>Pseudomonadati</taxon>
        <taxon>Bacteroidota</taxon>
        <taxon>Sphingobacteriia</taxon>
        <taxon>Sphingobacteriales</taxon>
        <taxon>Sphingobacteriaceae</taxon>
        <taxon>Mucilaginibacter</taxon>
    </lineage>
</organism>
<dbReference type="EMBL" id="JBHUON010000018">
    <property type="protein sequence ID" value="MFD2865851.1"/>
    <property type="molecule type" value="Genomic_DNA"/>
</dbReference>
<sequence>MKHYYLIVLLLLCGCHKGKGQNANSIFVKTFTPQQLRQDIDYVHDSLAKKQPNLYWYISRAKLDYKFDSLKNAIDTPLTAPQFRIKLLHVLSSIGDGHLSLLLNEPKIPPADMLFFNGDKAYPIQQLAYKIINGKLYVLKNRSGDNTILAGAEILSIDNKPASELIKNFSDEWPSDGYNQTYKIARLNLNDFPSRYYFTYGLKEQLTFTIKQHGSIKTCKLSVINRPKPKSDANGVITSSYYILSSQRTAYIKVAGFVTASDPFVDLFRTIKEQGVKYVVIDLRNNMGGDLVQMGKLFGHLINKPTYFYKTKIGDLNNAQKTTAKLLDYGDKTPILPDSNHFDGKVYVMINGVSFSAAALLAANLQVNLAVLVGEETGGGRNGCTAGITHESALPNSGLLFRFGLIQLKISPEAKQNGRGVMPDVPIVYTIDDYLNLRDLEDAWIYNDIKAKGILK</sequence>
<proteinExistence type="predicted"/>
<dbReference type="Gene3D" id="3.90.226.10">
    <property type="entry name" value="2-enoyl-CoA Hydratase, Chain A, domain 1"/>
    <property type="match status" value="1"/>
</dbReference>
<evidence type="ECO:0000259" key="1">
    <source>
        <dbReference type="SMART" id="SM00245"/>
    </source>
</evidence>
<dbReference type="InterPro" id="IPR005151">
    <property type="entry name" value="Tail-specific_protease"/>
</dbReference>